<feature type="domain" description="AAA+ ATPase" evidence="1">
    <location>
        <begin position="14"/>
        <end position="253"/>
    </location>
</feature>
<reference evidence="2 3" key="1">
    <citation type="submission" date="2016-11" db="EMBL/GenBank/DDBJ databases">
        <authorList>
            <person name="Jaros S."/>
            <person name="Januszkiewicz K."/>
            <person name="Wedrychowicz H."/>
        </authorList>
    </citation>
    <scope>NUCLEOTIDE SEQUENCE [LARGE SCALE GENOMIC DNA]</scope>
    <source>
        <strain evidence="2 3">DSM 24574</strain>
    </source>
</reference>
<dbReference type="GO" id="GO:0016887">
    <property type="term" value="F:ATP hydrolysis activity"/>
    <property type="evidence" value="ECO:0007669"/>
    <property type="project" value="InterPro"/>
</dbReference>
<sequence>MPDFKTTHAEIKDSSVISIIIGRNGTGKSRFLRAISEDIRNDDNYRVVYISPERAGVFSQDSTVEQAVNTQVEWAFNTRNSNQSENFRKISATYLKNLEISWLRSMERDPSIRSILDQTFDTEYLDKINELLSNVRIQREPTKGSFKFETYEGTEVLPGDLSSGESESITLATEILYFLSMVTNQKVHVLLIDEPDVHLHPDMQAKLGRFITREIDGLPQEKKDRCKVIIATHSTALIAGLALSKNVKIAVKEFGRNIVVAKEISDLVRKTSSFFAHPLSQIIAHEPILIIEGEDDARVLQQAARSSQGKIKVFPCIAVSVDEMNELEQFCGDVLESMYDNPIGYSLRDGDGKQEDLEPVKCIKRFRLQCYAMENVLLTDECLATMDSNWADFRNKAGVWCDLAENANNNKRPLIAEIIASPDRSRHVKIKDARTMICAILGCSKPWEVVVGQTIAGVASPLAQYTEETSIVSYLDIPLLEAIGFAAGAAPAEPGAVQATG</sequence>
<evidence type="ECO:0000313" key="3">
    <source>
        <dbReference type="Proteomes" id="UP000184212"/>
    </source>
</evidence>
<dbReference type="Gene3D" id="3.40.50.300">
    <property type="entry name" value="P-loop containing nucleotide triphosphate hydrolases"/>
    <property type="match status" value="1"/>
</dbReference>
<dbReference type="PANTHER" id="PTHR43581">
    <property type="entry name" value="ATP/GTP PHOSPHATASE"/>
    <property type="match status" value="1"/>
</dbReference>
<dbReference type="OrthoDB" id="9805802at2"/>
<dbReference type="AlphaFoldDB" id="A0A1M5TE93"/>
<dbReference type="SMART" id="SM00382">
    <property type="entry name" value="AAA"/>
    <property type="match status" value="1"/>
</dbReference>
<dbReference type="Pfam" id="PF13304">
    <property type="entry name" value="AAA_21"/>
    <property type="match status" value="1"/>
</dbReference>
<gene>
    <name evidence="2" type="ORF">SAMN04488109_4020</name>
</gene>
<dbReference type="InterPro" id="IPR051396">
    <property type="entry name" value="Bact_Antivir_Def_Nuclease"/>
</dbReference>
<dbReference type="EMBL" id="FQWQ01000003">
    <property type="protein sequence ID" value="SHH49001.1"/>
    <property type="molecule type" value="Genomic_DNA"/>
</dbReference>
<keyword evidence="3" id="KW-1185">Reference proteome</keyword>
<proteinExistence type="predicted"/>
<dbReference type="InterPro" id="IPR027417">
    <property type="entry name" value="P-loop_NTPase"/>
</dbReference>
<dbReference type="InterPro" id="IPR003593">
    <property type="entry name" value="AAA+_ATPase"/>
</dbReference>
<dbReference type="CDD" id="cd00267">
    <property type="entry name" value="ABC_ATPase"/>
    <property type="match status" value="1"/>
</dbReference>
<dbReference type="PANTHER" id="PTHR43581:SF2">
    <property type="entry name" value="EXCINUCLEASE ATPASE SUBUNIT"/>
    <property type="match status" value="1"/>
</dbReference>
<organism evidence="2 3">
    <name type="scientific">Chryseolinea serpens</name>
    <dbReference type="NCBI Taxonomy" id="947013"/>
    <lineage>
        <taxon>Bacteria</taxon>
        <taxon>Pseudomonadati</taxon>
        <taxon>Bacteroidota</taxon>
        <taxon>Cytophagia</taxon>
        <taxon>Cytophagales</taxon>
        <taxon>Fulvivirgaceae</taxon>
        <taxon>Chryseolinea</taxon>
    </lineage>
</organism>
<dbReference type="Proteomes" id="UP000184212">
    <property type="component" value="Unassembled WGS sequence"/>
</dbReference>
<protein>
    <submittedName>
        <fullName evidence="2">AAA domain-containing protein, putative AbiEii toxin, Type IV TA system</fullName>
    </submittedName>
</protein>
<dbReference type="InterPro" id="IPR003959">
    <property type="entry name" value="ATPase_AAA_core"/>
</dbReference>
<name>A0A1M5TE93_9BACT</name>
<dbReference type="RefSeq" id="WP_073137575.1">
    <property type="nucleotide sequence ID" value="NZ_FQWQ01000003.1"/>
</dbReference>
<dbReference type="SUPFAM" id="SSF52540">
    <property type="entry name" value="P-loop containing nucleoside triphosphate hydrolases"/>
    <property type="match status" value="1"/>
</dbReference>
<evidence type="ECO:0000313" key="2">
    <source>
        <dbReference type="EMBL" id="SHH49001.1"/>
    </source>
</evidence>
<dbReference type="GO" id="GO:0005524">
    <property type="term" value="F:ATP binding"/>
    <property type="evidence" value="ECO:0007669"/>
    <property type="project" value="InterPro"/>
</dbReference>
<dbReference type="STRING" id="947013.SAMN04488109_4020"/>
<accession>A0A1M5TE93</accession>
<evidence type="ECO:0000259" key="1">
    <source>
        <dbReference type="SMART" id="SM00382"/>
    </source>
</evidence>